<dbReference type="NCBIfam" id="TIGR00060">
    <property type="entry name" value="L18_bact"/>
    <property type="match status" value="1"/>
</dbReference>
<keyword evidence="3 7" id="KW-0694">RNA-binding</keyword>
<dbReference type="PANTHER" id="PTHR12899:SF3">
    <property type="entry name" value="LARGE RIBOSOMAL SUBUNIT PROTEIN UL18M"/>
    <property type="match status" value="1"/>
</dbReference>
<evidence type="ECO:0000256" key="6">
    <source>
        <dbReference type="ARBA" id="ARBA00035197"/>
    </source>
</evidence>
<evidence type="ECO:0000313" key="9">
    <source>
        <dbReference type="Proteomes" id="UP000830835"/>
    </source>
</evidence>
<accession>A0ABT0CAI3</accession>
<comment type="similarity">
    <text evidence="1 7">Belongs to the universal ribosomal protein uL18 family.</text>
</comment>
<keyword evidence="9" id="KW-1185">Reference proteome</keyword>
<dbReference type="GO" id="GO:0005840">
    <property type="term" value="C:ribosome"/>
    <property type="evidence" value="ECO:0007669"/>
    <property type="project" value="UniProtKB-KW"/>
</dbReference>
<proteinExistence type="inferred from homology"/>
<comment type="subunit">
    <text evidence="7">Part of the 50S ribosomal subunit; part of the 5S rRNA/L5/L18/L25 subcomplex. Contacts the 5S and 23S rRNAs.</text>
</comment>
<reference evidence="8" key="1">
    <citation type="submission" date="2021-02" db="EMBL/GenBank/DDBJ databases">
        <title>The CRISPR/cas machinery reduction and long-range gene transfer in the hot spring cyanobacterium Synechococcus.</title>
        <authorList>
            <person name="Dvorak P."/>
            <person name="Jahodarova E."/>
            <person name="Hasler P."/>
            <person name="Poulickova A."/>
        </authorList>
    </citation>
    <scope>NUCLEOTIDE SEQUENCE</scope>
    <source>
        <strain evidence="8">Rupite</strain>
    </source>
</reference>
<dbReference type="InterPro" id="IPR004389">
    <property type="entry name" value="Ribosomal_uL18_bac-type"/>
</dbReference>
<dbReference type="Proteomes" id="UP000830835">
    <property type="component" value="Unassembled WGS sequence"/>
</dbReference>
<dbReference type="InterPro" id="IPR057268">
    <property type="entry name" value="Ribosomal_L18"/>
</dbReference>
<dbReference type="CDD" id="cd00432">
    <property type="entry name" value="Ribosomal_L18_L5e"/>
    <property type="match status" value="1"/>
</dbReference>
<keyword evidence="2 7" id="KW-0699">rRNA-binding</keyword>
<evidence type="ECO:0000256" key="1">
    <source>
        <dbReference type="ARBA" id="ARBA00007116"/>
    </source>
</evidence>
<dbReference type="Gene3D" id="3.30.420.100">
    <property type="match status" value="1"/>
</dbReference>
<dbReference type="InterPro" id="IPR005484">
    <property type="entry name" value="Ribosomal_uL18_bac/plant/anim"/>
</dbReference>
<sequence length="124" mass="14030">MTMKTNRKTTTQHRHRRIRRKVFGTPERPRLAVFRSHQHIYAQVIDDVAQHTLASASTLDTELREELREIGTATQEAATLIGRSVAERALQVGISQVVFDRGGKLYHGRIRALAEAAREAGLQF</sequence>
<organism evidence="8 9">
    <name type="scientific">Thermostichus vulcanus str. 'Rupite'</name>
    <dbReference type="NCBI Taxonomy" id="2813851"/>
    <lineage>
        <taxon>Bacteria</taxon>
        <taxon>Bacillati</taxon>
        <taxon>Cyanobacteriota</taxon>
        <taxon>Cyanophyceae</taxon>
        <taxon>Thermostichales</taxon>
        <taxon>Thermostichaceae</taxon>
        <taxon>Thermostichus</taxon>
    </lineage>
</organism>
<name>A0ABT0CAI3_THEVL</name>
<comment type="caution">
    <text evidence="8">The sequence shown here is derived from an EMBL/GenBank/DDBJ whole genome shotgun (WGS) entry which is preliminary data.</text>
</comment>
<evidence type="ECO:0000313" key="8">
    <source>
        <dbReference type="EMBL" id="MCJ2542794.1"/>
    </source>
</evidence>
<dbReference type="HAMAP" id="MF_01337_B">
    <property type="entry name" value="Ribosomal_uL18_B"/>
    <property type="match status" value="1"/>
</dbReference>
<comment type="function">
    <text evidence="7">This is one of the proteins that bind and probably mediate the attachment of the 5S RNA into the large ribosomal subunit, where it forms part of the central protuberance.</text>
</comment>
<evidence type="ECO:0000256" key="3">
    <source>
        <dbReference type="ARBA" id="ARBA00022884"/>
    </source>
</evidence>
<evidence type="ECO:0000256" key="7">
    <source>
        <dbReference type="HAMAP-Rule" id="MF_01337"/>
    </source>
</evidence>
<protein>
    <recommendedName>
        <fullName evidence="6 7">Large ribosomal subunit protein uL18</fullName>
    </recommendedName>
</protein>
<evidence type="ECO:0000256" key="5">
    <source>
        <dbReference type="ARBA" id="ARBA00023274"/>
    </source>
</evidence>
<dbReference type="SUPFAM" id="SSF53137">
    <property type="entry name" value="Translational machinery components"/>
    <property type="match status" value="1"/>
</dbReference>
<keyword evidence="4 7" id="KW-0689">Ribosomal protein</keyword>
<keyword evidence="5 7" id="KW-0687">Ribonucleoprotein</keyword>
<dbReference type="PANTHER" id="PTHR12899">
    <property type="entry name" value="39S RIBOSOMAL PROTEIN L18, MITOCHONDRIAL"/>
    <property type="match status" value="1"/>
</dbReference>
<evidence type="ECO:0000256" key="2">
    <source>
        <dbReference type="ARBA" id="ARBA00022730"/>
    </source>
</evidence>
<dbReference type="EMBL" id="JAFIRA010000016">
    <property type="protein sequence ID" value="MCJ2542794.1"/>
    <property type="molecule type" value="Genomic_DNA"/>
</dbReference>
<dbReference type="Pfam" id="PF00861">
    <property type="entry name" value="Ribosomal_L18p"/>
    <property type="match status" value="1"/>
</dbReference>
<gene>
    <name evidence="7" type="primary">rplR</name>
    <name evidence="7" type="synonym">rpl18</name>
    <name evidence="8" type="ORF">JX360_07715</name>
</gene>
<evidence type="ECO:0000256" key="4">
    <source>
        <dbReference type="ARBA" id="ARBA00022980"/>
    </source>
</evidence>